<accession>A0A8U8BN03</accession>
<evidence type="ECO:0000259" key="3">
    <source>
        <dbReference type="Pfam" id="PF24237"/>
    </source>
</evidence>
<dbReference type="InterPro" id="IPR026678">
    <property type="entry name" value="INO80E"/>
</dbReference>
<evidence type="ECO:0000256" key="2">
    <source>
        <dbReference type="SAM" id="MobiDB-lite"/>
    </source>
</evidence>
<proteinExistence type="predicted"/>
<organism evidence="4 5">
    <name type="scientific">Geospiza parvula</name>
    <name type="common">Small tree-finch</name>
    <name type="synonym">Camarhynchus parvulus</name>
    <dbReference type="NCBI Taxonomy" id="87175"/>
    <lineage>
        <taxon>Eukaryota</taxon>
        <taxon>Metazoa</taxon>
        <taxon>Chordata</taxon>
        <taxon>Craniata</taxon>
        <taxon>Vertebrata</taxon>
        <taxon>Euteleostomi</taxon>
        <taxon>Archelosauria</taxon>
        <taxon>Archosauria</taxon>
        <taxon>Dinosauria</taxon>
        <taxon>Saurischia</taxon>
        <taxon>Theropoda</taxon>
        <taxon>Coelurosauria</taxon>
        <taxon>Aves</taxon>
        <taxon>Neognathae</taxon>
        <taxon>Neoaves</taxon>
        <taxon>Telluraves</taxon>
        <taxon>Australaves</taxon>
        <taxon>Passeriformes</taxon>
        <taxon>Thraupidae</taxon>
        <taxon>Camarhynchus</taxon>
    </lineage>
</organism>
<dbReference type="GO" id="GO:0031011">
    <property type="term" value="C:Ino80 complex"/>
    <property type="evidence" value="ECO:0007669"/>
    <property type="project" value="InterPro"/>
</dbReference>
<feature type="coiled-coil region" evidence="1">
    <location>
        <begin position="1"/>
        <end position="28"/>
    </location>
</feature>
<dbReference type="Ensembl" id="ENSCPVT00000026805.1">
    <property type="protein sequence ID" value="ENSCPVP00000025038.1"/>
    <property type="gene ID" value="ENSCPVG00000017488.1"/>
</dbReference>
<reference evidence="4" key="1">
    <citation type="submission" date="2025-08" db="UniProtKB">
        <authorList>
            <consortium name="Ensembl"/>
        </authorList>
    </citation>
    <scope>IDENTIFICATION</scope>
</reference>
<dbReference type="PANTHER" id="PTHR21812">
    <property type="entry name" value="INO80 COMPLEX SUBUNIT E"/>
    <property type="match status" value="1"/>
</dbReference>
<dbReference type="Pfam" id="PF24237">
    <property type="entry name" value="INO80E"/>
    <property type="match status" value="1"/>
</dbReference>
<feature type="compositionally biased region" description="Pro residues" evidence="2">
    <location>
        <begin position="81"/>
        <end position="90"/>
    </location>
</feature>
<feature type="domain" description="INO80 complex subunit E N-terminal" evidence="3">
    <location>
        <begin position="2"/>
        <end position="36"/>
    </location>
</feature>
<dbReference type="Proteomes" id="UP000694382">
    <property type="component" value="Unassembled WGS sequence"/>
</dbReference>
<dbReference type="InterPro" id="IPR056515">
    <property type="entry name" value="INO80E_N"/>
</dbReference>
<dbReference type="GO" id="GO:0006338">
    <property type="term" value="P:chromatin remodeling"/>
    <property type="evidence" value="ECO:0007669"/>
    <property type="project" value="InterPro"/>
</dbReference>
<evidence type="ECO:0000256" key="1">
    <source>
        <dbReference type="SAM" id="Coils"/>
    </source>
</evidence>
<protein>
    <recommendedName>
        <fullName evidence="3">INO80 complex subunit E N-terminal domain-containing protein</fullName>
    </recommendedName>
</protein>
<evidence type="ECO:0000313" key="5">
    <source>
        <dbReference type="Proteomes" id="UP000694382"/>
    </source>
</evidence>
<feature type="region of interest" description="Disordered" evidence="2">
    <location>
        <begin position="39"/>
        <end position="145"/>
    </location>
</feature>
<dbReference type="AlphaFoldDB" id="A0A8U8BN03"/>
<keyword evidence="5" id="KW-1185">Reference proteome</keyword>
<evidence type="ECO:0000313" key="4">
    <source>
        <dbReference type="Ensembl" id="ENSCPVP00000025038.1"/>
    </source>
</evidence>
<dbReference type="PANTHER" id="PTHR21812:SF1">
    <property type="entry name" value="INO80 COMPLEX SUBUNIT E"/>
    <property type="match status" value="1"/>
</dbReference>
<sequence length="145" mass="15615">KRQIFQEQECFQEELRRAQRKLLKVSRDKSFLLDRLLQYENVDDDSSDSEATASSDNSDGDGPKGAEPTPPRWPPGGAARPPLPPRPSPRPFLQSGRGLTIAPPSKMASPPYSPFPAQFPPLPPQGGARPRPSPPGAAKGPGGGR</sequence>
<name>A0A8U8BN03_GEOPR</name>
<feature type="compositionally biased region" description="Pro residues" evidence="2">
    <location>
        <begin position="111"/>
        <end position="124"/>
    </location>
</feature>
<keyword evidence="1" id="KW-0175">Coiled coil</keyword>
<reference evidence="4" key="2">
    <citation type="submission" date="2025-09" db="UniProtKB">
        <authorList>
            <consortium name="Ensembl"/>
        </authorList>
    </citation>
    <scope>IDENTIFICATION</scope>
</reference>